<accession>A0ABP0CMK0</accession>
<evidence type="ECO:0000313" key="2">
    <source>
        <dbReference type="Proteomes" id="UP001642482"/>
    </source>
</evidence>
<dbReference type="EMBL" id="CAWUHD010000111">
    <property type="protein sequence ID" value="CAK7232424.1"/>
    <property type="molecule type" value="Genomic_DNA"/>
</dbReference>
<organism evidence="1 2">
    <name type="scientific">Sporothrix eucalyptigena</name>
    <dbReference type="NCBI Taxonomy" id="1812306"/>
    <lineage>
        <taxon>Eukaryota</taxon>
        <taxon>Fungi</taxon>
        <taxon>Dikarya</taxon>
        <taxon>Ascomycota</taxon>
        <taxon>Pezizomycotina</taxon>
        <taxon>Sordariomycetes</taxon>
        <taxon>Sordariomycetidae</taxon>
        <taxon>Ophiostomatales</taxon>
        <taxon>Ophiostomataceae</taxon>
        <taxon>Sporothrix</taxon>
    </lineage>
</organism>
<protein>
    <submittedName>
        <fullName evidence="1">Plasma membrane H+-ATPase</fullName>
    </submittedName>
</protein>
<name>A0ABP0CMK0_9PEZI</name>
<proteinExistence type="predicted"/>
<reference evidence="1 2" key="1">
    <citation type="submission" date="2024-01" db="EMBL/GenBank/DDBJ databases">
        <authorList>
            <person name="Allen C."/>
            <person name="Tagirdzhanova G."/>
        </authorList>
    </citation>
    <scope>NUCLEOTIDE SEQUENCE [LARGE SCALE GENOMIC DNA]</scope>
</reference>
<keyword evidence="2" id="KW-1185">Reference proteome</keyword>
<evidence type="ECO:0000313" key="1">
    <source>
        <dbReference type="EMBL" id="CAK7232424.1"/>
    </source>
</evidence>
<dbReference type="Proteomes" id="UP001642482">
    <property type="component" value="Unassembled WGS sequence"/>
</dbReference>
<sequence length="245" mass="27154">MEGHDQSEDNAIAHVRSAGRYQVVAVSPRNKMLMYDLRYFKRTNSSRDEDVVAGALFRFQNYHNTSRTHGLGFDVDVELGIAAAAEEHDFYTGLGGGVSLYSLATGERLEAPGLWPICHSAERLARIYTPTDNLLRVPTALTAPATTVPRLVDSRVLKASSLNDFSDRPYITVKGPKGLKNMRKDFCDVFRTKPMPRVPALSFAALPHENTSLFVGVGSRVHKFSLSWGSAEGLYSEDERDSDED</sequence>
<gene>
    <name evidence="1" type="primary">PMA1_1</name>
    <name evidence="1" type="ORF">SEUCBS140593_008256</name>
</gene>
<comment type="caution">
    <text evidence="1">The sequence shown here is derived from an EMBL/GenBank/DDBJ whole genome shotgun (WGS) entry which is preliminary data.</text>
</comment>